<reference evidence="1 2" key="1">
    <citation type="submission" date="2024-01" db="EMBL/GenBank/DDBJ databases">
        <title>The genomes of 5 underutilized Papilionoideae crops provide insights into root nodulation and disease resistanc.</title>
        <authorList>
            <person name="Jiang F."/>
        </authorList>
    </citation>
    <scope>NUCLEOTIDE SEQUENCE [LARGE SCALE GENOMIC DNA]</scope>
    <source>
        <strain evidence="1">LVBAO_FW01</strain>
        <tissue evidence="1">Leaves</tissue>
    </source>
</reference>
<dbReference type="EMBL" id="JAYMYQ010000006">
    <property type="protein sequence ID" value="KAK7323265.1"/>
    <property type="molecule type" value="Genomic_DNA"/>
</dbReference>
<gene>
    <name evidence="1" type="ORF">VNO77_26730</name>
</gene>
<dbReference type="Proteomes" id="UP001367508">
    <property type="component" value="Unassembled WGS sequence"/>
</dbReference>
<name>A0AAN9KST5_CANGL</name>
<keyword evidence="2" id="KW-1185">Reference proteome</keyword>
<sequence length="81" mass="9226">MSDPSQPRCIKCTSTKAQVAHWEFFNDHSSSIIVLQILLITFFDPTTLELPKGSCLPHLEDDDHKTLTPLWNIANFTIRSL</sequence>
<evidence type="ECO:0000313" key="1">
    <source>
        <dbReference type="EMBL" id="KAK7323265.1"/>
    </source>
</evidence>
<evidence type="ECO:0000313" key="2">
    <source>
        <dbReference type="Proteomes" id="UP001367508"/>
    </source>
</evidence>
<accession>A0AAN9KST5</accession>
<protein>
    <submittedName>
        <fullName evidence="1">Uncharacterized protein</fullName>
    </submittedName>
</protein>
<organism evidence="1 2">
    <name type="scientific">Canavalia gladiata</name>
    <name type="common">Sword bean</name>
    <name type="synonym">Dolichos gladiatus</name>
    <dbReference type="NCBI Taxonomy" id="3824"/>
    <lineage>
        <taxon>Eukaryota</taxon>
        <taxon>Viridiplantae</taxon>
        <taxon>Streptophyta</taxon>
        <taxon>Embryophyta</taxon>
        <taxon>Tracheophyta</taxon>
        <taxon>Spermatophyta</taxon>
        <taxon>Magnoliopsida</taxon>
        <taxon>eudicotyledons</taxon>
        <taxon>Gunneridae</taxon>
        <taxon>Pentapetalae</taxon>
        <taxon>rosids</taxon>
        <taxon>fabids</taxon>
        <taxon>Fabales</taxon>
        <taxon>Fabaceae</taxon>
        <taxon>Papilionoideae</taxon>
        <taxon>50 kb inversion clade</taxon>
        <taxon>NPAAA clade</taxon>
        <taxon>indigoferoid/millettioid clade</taxon>
        <taxon>Phaseoleae</taxon>
        <taxon>Canavalia</taxon>
    </lineage>
</organism>
<dbReference type="AlphaFoldDB" id="A0AAN9KST5"/>
<comment type="caution">
    <text evidence="1">The sequence shown here is derived from an EMBL/GenBank/DDBJ whole genome shotgun (WGS) entry which is preliminary data.</text>
</comment>
<proteinExistence type="predicted"/>